<accession>A0A1S6HIW4</accession>
<evidence type="ECO:0000313" key="2">
    <source>
        <dbReference type="EMBL" id="AQS35434.1"/>
    </source>
</evidence>
<reference evidence="2 3" key="1">
    <citation type="submission" date="2016-03" db="EMBL/GenBank/DDBJ databases">
        <title>Complete genome sequence of Shewanella psychrophila WP2, a deep sea bacterium isolated from west Pacific sediment.</title>
        <authorList>
            <person name="Xu G."/>
            <person name="Jian H."/>
        </authorList>
    </citation>
    <scope>NUCLEOTIDE SEQUENCE [LARGE SCALE GENOMIC DNA]</scope>
    <source>
        <strain evidence="2 3">WP2</strain>
    </source>
</reference>
<dbReference type="Pfam" id="PF00561">
    <property type="entry name" value="Abhydrolase_1"/>
    <property type="match status" value="1"/>
</dbReference>
<keyword evidence="3" id="KW-1185">Reference proteome</keyword>
<feature type="domain" description="AB hydrolase-1" evidence="1">
    <location>
        <begin position="127"/>
        <end position="228"/>
    </location>
</feature>
<proteinExistence type="predicted"/>
<name>A0A1S6HIW4_9GAMM</name>
<dbReference type="OrthoDB" id="9789573at2"/>
<dbReference type="Gene3D" id="3.40.50.1820">
    <property type="entry name" value="alpha/beta hydrolase"/>
    <property type="match status" value="1"/>
</dbReference>
<dbReference type="SUPFAM" id="SSF53474">
    <property type="entry name" value="alpha/beta-Hydrolases"/>
    <property type="match status" value="1"/>
</dbReference>
<evidence type="ECO:0000259" key="1">
    <source>
        <dbReference type="Pfam" id="PF00561"/>
    </source>
</evidence>
<organism evidence="2 3">
    <name type="scientific">Shewanella psychrophila</name>
    <dbReference type="NCBI Taxonomy" id="225848"/>
    <lineage>
        <taxon>Bacteria</taxon>
        <taxon>Pseudomonadati</taxon>
        <taxon>Pseudomonadota</taxon>
        <taxon>Gammaproteobacteria</taxon>
        <taxon>Alteromonadales</taxon>
        <taxon>Shewanellaceae</taxon>
        <taxon>Shewanella</taxon>
    </lineage>
</organism>
<dbReference type="InterPro" id="IPR029058">
    <property type="entry name" value="AB_hydrolase_fold"/>
</dbReference>
<protein>
    <submittedName>
        <fullName evidence="2">Alpha/beta hydrolase family</fullName>
    </submittedName>
</protein>
<dbReference type="InterPro" id="IPR000073">
    <property type="entry name" value="AB_hydrolase_1"/>
</dbReference>
<dbReference type="Proteomes" id="UP000189545">
    <property type="component" value="Chromosome"/>
</dbReference>
<keyword evidence="2" id="KW-0378">Hydrolase</keyword>
<dbReference type="GO" id="GO:0016787">
    <property type="term" value="F:hydrolase activity"/>
    <property type="evidence" value="ECO:0007669"/>
    <property type="project" value="UniProtKB-KW"/>
</dbReference>
<evidence type="ECO:0000313" key="3">
    <source>
        <dbReference type="Proteomes" id="UP000189545"/>
    </source>
</evidence>
<dbReference type="STRING" id="225848.Sps_00214"/>
<dbReference type="EMBL" id="CP014782">
    <property type="protein sequence ID" value="AQS35434.1"/>
    <property type="molecule type" value="Genomic_DNA"/>
</dbReference>
<dbReference type="KEGG" id="spsw:Sps_00214"/>
<sequence length="371" mass="41617">MIKQHDVAELKAFARLHSRAQKLDESVLDFALHNIENDIHGDPRSWAYVLSSLAERAESSGDIQDSIQLYNLARFPYVGDPARKKALNKCQQLYRQWLANTLPDVEYWRFSDPDFGCYTAGLDKNKPVVVVLGGIVSIKEQWHRLLVMAKKLGYCVVLTELPGVGENTLPYDAHDSQLFRRILKRLQGRANTQDVHVIGFSFGGHLAMNASLENSNIHTITTVGAPIADFFGDGSNKLAIPDITYNTLAHIFDCDNTEVKSHISDWGLSAESLERISANIHYLASSRDEIIPLDDMQAVRSNVPHNQILQVDDIHGAPNHLPLTVIWIFSDLIAGSRINWLRGLTQRLLKRQVRKVGAKYYGSADTSLNHS</sequence>
<gene>
    <name evidence="2" type="ORF">Sps_00214</name>
</gene>
<dbReference type="RefSeq" id="WP_077750789.1">
    <property type="nucleotide sequence ID" value="NZ_CP014782.1"/>
</dbReference>
<dbReference type="AlphaFoldDB" id="A0A1S6HIW4"/>